<keyword evidence="1" id="KW-0175">Coiled coil</keyword>
<feature type="compositionally biased region" description="Polar residues" evidence="2">
    <location>
        <begin position="685"/>
        <end position="695"/>
    </location>
</feature>
<feature type="coiled-coil region" evidence="1">
    <location>
        <begin position="236"/>
        <end position="354"/>
    </location>
</feature>
<feature type="region of interest" description="Disordered" evidence="2">
    <location>
        <begin position="685"/>
        <end position="707"/>
    </location>
</feature>
<feature type="coiled-coil region" evidence="1">
    <location>
        <begin position="379"/>
        <end position="501"/>
    </location>
</feature>
<feature type="compositionally biased region" description="Basic residues" evidence="2">
    <location>
        <begin position="696"/>
        <end position="707"/>
    </location>
</feature>
<proteinExistence type="predicted"/>
<evidence type="ECO:0000256" key="2">
    <source>
        <dbReference type="SAM" id="MobiDB-lite"/>
    </source>
</evidence>
<organism evidence="3">
    <name type="scientific">Arion vulgaris</name>
    <dbReference type="NCBI Taxonomy" id="1028688"/>
    <lineage>
        <taxon>Eukaryota</taxon>
        <taxon>Metazoa</taxon>
        <taxon>Spiralia</taxon>
        <taxon>Lophotrochozoa</taxon>
        <taxon>Mollusca</taxon>
        <taxon>Gastropoda</taxon>
        <taxon>Heterobranchia</taxon>
        <taxon>Euthyneura</taxon>
        <taxon>Panpulmonata</taxon>
        <taxon>Eupulmonata</taxon>
        <taxon>Stylommatophora</taxon>
        <taxon>Helicina</taxon>
        <taxon>Arionoidea</taxon>
        <taxon>Arionidae</taxon>
        <taxon>Arion</taxon>
    </lineage>
</organism>
<dbReference type="AlphaFoldDB" id="A0A0B7AKY5"/>
<reference evidence="3" key="1">
    <citation type="submission" date="2014-12" db="EMBL/GenBank/DDBJ databases">
        <title>Insight into the proteome of Arion vulgaris.</title>
        <authorList>
            <person name="Aradska J."/>
            <person name="Bulat T."/>
            <person name="Smidak R."/>
            <person name="Sarate P."/>
            <person name="Gangsoo J."/>
            <person name="Sialana F."/>
            <person name="Bilban M."/>
            <person name="Lubec G."/>
        </authorList>
    </citation>
    <scope>NUCLEOTIDE SEQUENCE</scope>
    <source>
        <tissue evidence="3">Skin</tissue>
    </source>
</reference>
<dbReference type="EMBL" id="HACG01034839">
    <property type="protein sequence ID" value="CEK81704.1"/>
    <property type="molecule type" value="Transcribed_RNA"/>
</dbReference>
<feature type="coiled-coil region" evidence="1">
    <location>
        <begin position="74"/>
        <end position="133"/>
    </location>
</feature>
<dbReference type="SUPFAM" id="SSF57997">
    <property type="entry name" value="Tropomyosin"/>
    <property type="match status" value="1"/>
</dbReference>
<gene>
    <name evidence="3" type="primary">ORF127530</name>
</gene>
<feature type="coiled-coil region" evidence="1">
    <location>
        <begin position="10"/>
        <end position="37"/>
    </location>
</feature>
<accession>A0A0B7AKY5</accession>
<evidence type="ECO:0000313" key="3">
    <source>
        <dbReference type="EMBL" id="CEK81704.1"/>
    </source>
</evidence>
<name>A0A0B7AKY5_9EUPU</name>
<feature type="non-terminal residue" evidence="3">
    <location>
        <position position="1"/>
    </location>
</feature>
<sequence length="707" mass="82445">EEMSVSEQNYETVKETLEKTISNKNDMETELKCLRDTLVAREEAISKQTQEFDSKVAALKQELSSEEETKLDTITKLEKCIDDLKGQLQRKTSELEKVQCQRQEEGAEVSQKLLMLEREKKIAERKTVEAQESCSEWQRKCQGLDHMNKNMTHDLEVKVQELEKSLASEVEKCLQAQKSVQEYCQQVTDLKSCLIDCEHNMDKQEIIINDQDDQLHNLKMDRDSQAEEKYKLAYLITQKELEAAKLNQQISKLEAEMKVCKQVESKTLDVEQTCQDQMKEFESEKREFEERIHKLERENQNLEDKINNSEKQIKNERRDIEDLKERIEKSEKSKKDLEKEIDRMTEKQIMMETQMEKTNQQNFKELEQSHLLEAELKNLRKETEEVHVWKNKHDELEKEYTNMKEELNKLKEDYLCKQNDVDKLNETLKETTEKLKSLEKELRKQDRINKRNREEMENWKQERDSCVSKLGQHIDKQQLENKHLVQEVEQLKKDNADLAKNVGNITSMKDSVIADLRKINNTLSIQFARAQGMTSPPKIATPDTSVFNRGEFIEDLDTTGHLEVDATPPIAAKKCRKRLGSTQHTLSSSFVDSETQMAPVCKSLKPIEEKNEMSPAMRRQMTSPTKSSFHDKVAELASDVIASITPHATRSARKRGKEIKEKQQANLEVPFHLASYVPADDIQNENVKPLSTRQSSRIRTKTKHTVL</sequence>
<evidence type="ECO:0000256" key="1">
    <source>
        <dbReference type="SAM" id="Coils"/>
    </source>
</evidence>
<protein>
    <submittedName>
        <fullName evidence="3">Uncharacterized protein</fullName>
    </submittedName>
</protein>